<keyword evidence="3" id="KW-1185">Reference proteome</keyword>
<feature type="region of interest" description="Disordered" evidence="1">
    <location>
        <begin position="71"/>
        <end position="224"/>
    </location>
</feature>
<dbReference type="Proteomes" id="UP000266841">
    <property type="component" value="Unassembled WGS sequence"/>
</dbReference>
<dbReference type="EMBL" id="AGNL01033025">
    <property type="protein sequence ID" value="EJK55869.1"/>
    <property type="molecule type" value="Genomic_DNA"/>
</dbReference>
<dbReference type="OMA" id="WDETHIQ"/>
<dbReference type="eggNOG" id="ENOG502R244">
    <property type="taxonomic scope" value="Eukaryota"/>
</dbReference>
<evidence type="ECO:0000313" key="3">
    <source>
        <dbReference type="Proteomes" id="UP000266841"/>
    </source>
</evidence>
<protein>
    <submittedName>
        <fullName evidence="2">Uncharacterized protein</fullName>
    </submittedName>
</protein>
<comment type="caution">
    <text evidence="2">The sequence shown here is derived from an EMBL/GenBank/DDBJ whole genome shotgun (WGS) entry which is preliminary data.</text>
</comment>
<accession>K0RU02</accession>
<sequence>VASSQAAAPRQEPTPRANESNESKQLIRRQAEGTGWRMAPPELRPWTVSKMKEAAGDSDWLLSLASKAVAADVGNSGTSPRHPTLSKAERIERRRRKKSEREQRRTQTLLKKRNVTRGVDADQATDNTESTEEPRSRKKHEGISRASKRTLRELATRLSEAHSSSEQATRNKTKKRKARDQGDDCVTLKNGISAEPKGKATKQSTLRHDSKELQPRARDYNGQGLARPSIFLQLNDPSFLPKVELEFGEHIEGFFGRTKTRSSKKQETKGMLWKRCLDEKIKRNASTKSS</sequence>
<proteinExistence type="predicted"/>
<reference evidence="2 3" key="1">
    <citation type="journal article" date="2012" name="Genome Biol.">
        <title>Genome and low-iron response of an oceanic diatom adapted to chronic iron limitation.</title>
        <authorList>
            <person name="Lommer M."/>
            <person name="Specht M."/>
            <person name="Roy A.S."/>
            <person name="Kraemer L."/>
            <person name="Andreson R."/>
            <person name="Gutowska M.A."/>
            <person name="Wolf J."/>
            <person name="Bergner S.V."/>
            <person name="Schilhabel M.B."/>
            <person name="Klostermeier U.C."/>
            <person name="Beiko R.G."/>
            <person name="Rosenstiel P."/>
            <person name="Hippler M."/>
            <person name="Laroche J."/>
        </authorList>
    </citation>
    <scope>NUCLEOTIDE SEQUENCE [LARGE SCALE GENOMIC DNA]</scope>
    <source>
        <strain evidence="2 3">CCMP1005</strain>
    </source>
</reference>
<organism evidence="2 3">
    <name type="scientific">Thalassiosira oceanica</name>
    <name type="common">Marine diatom</name>
    <dbReference type="NCBI Taxonomy" id="159749"/>
    <lineage>
        <taxon>Eukaryota</taxon>
        <taxon>Sar</taxon>
        <taxon>Stramenopiles</taxon>
        <taxon>Ochrophyta</taxon>
        <taxon>Bacillariophyta</taxon>
        <taxon>Coscinodiscophyceae</taxon>
        <taxon>Thalassiosirophycidae</taxon>
        <taxon>Thalassiosirales</taxon>
        <taxon>Thalassiosiraceae</taxon>
        <taxon>Thalassiosira</taxon>
    </lineage>
</organism>
<dbReference type="OrthoDB" id="47512at2759"/>
<feature type="non-terminal residue" evidence="2">
    <location>
        <position position="1"/>
    </location>
</feature>
<feature type="region of interest" description="Disordered" evidence="1">
    <location>
        <begin position="1"/>
        <end position="54"/>
    </location>
</feature>
<evidence type="ECO:0000313" key="2">
    <source>
        <dbReference type="EMBL" id="EJK55869.1"/>
    </source>
</evidence>
<name>K0RU02_THAOC</name>
<feature type="compositionally biased region" description="Basic and acidic residues" evidence="1">
    <location>
        <begin position="206"/>
        <end position="219"/>
    </location>
</feature>
<evidence type="ECO:0000256" key="1">
    <source>
        <dbReference type="SAM" id="MobiDB-lite"/>
    </source>
</evidence>
<gene>
    <name evidence="2" type="ORF">THAOC_24341</name>
</gene>
<dbReference type="AlphaFoldDB" id="K0RU02"/>